<dbReference type="GO" id="GO:0016831">
    <property type="term" value="F:carboxy-lyase activity"/>
    <property type="evidence" value="ECO:0007669"/>
    <property type="project" value="InterPro"/>
</dbReference>
<dbReference type="PANTHER" id="PTHR21240">
    <property type="entry name" value="2-AMINO-3-CARBOXYLMUCONATE-6-SEMIALDEHYDE DECARBOXYLASE"/>
    <property type="match status" value="1"/>
</dbReference>
<dbReference type="InterPro" id="IPR032466">
    <property type="entry name" value="Metal_Hydrolase"/>
</dbReference>
<dbReference type="AlphaFoldDB" id="A0A382BV62"/>
<gene>
    <name evidence="3" type="ORF">METZ01_LOCUS170562</name>
</gene>
<accession>A0A382BV62</accession>
<evidence type="ECO:0000313" key="3">
    <source>
        <dbReference type="EMBL" id="SVB17708.1"/>
    </source>
</evidence>
<dbReference type="Pfam" id="PF04909">
    <property type="entry name" value="Amidohydro_2"/>
    <property type="match status" value="1"/>
</dbReference>
<dbReference type="SUPFAM" id="SSF51556">
    <property type="entry name" value="Metallo-dependent hydrolases"/>
    <property type="match status" value="1"/>
</dbReference>
<dbReference type="Gene3D" id="3.20.20.140">
    <property type="entry name" value="Metal-dependent hydrolases"/>
    <property type="match status" value="1"/>
</dbReference>
<dbReference type="InterPro" id="IPR032465">
    <property type="entry name" value="ACMSD"/>
</dbReference>
<sequence length="396" mass="45113">MYKGFKVIDADAHITEPHDLWSKYMEPEYYDRRPIVAPAEESRPGASRSFMECEIFPEGSRTKTTLQGAGGKRKSVIDLDEFMPIKYGPAYEGGFTPESRIVHMDQLGWDKQVCIDNGPHPLMVSGKRDQGLLWACARAYNNFSREFCDTEPKRIKMVGVLPFQHDIEGLVVETRRVIEELGAVTVTMPKGSKERPWHDQAYDPFWSLAEELDFPISFHGVMSSEPHTGSRYKPRHAVSGPEVALDHAIGFPFENMISLGHLIFLGVLERFPGLRVSFLEGNAGWLPFWLGRLDDHGLRDRRQGMWYDMEPLPMKPSDYFLRQGFVACDPDEFHLKGVVDALGDDNLVWNTDYSHPDAPDPDRALPDFLGQPLSEVTKRKILWDNAVKLYGTRILD</sequence>
<evidence type="ECO:0000256" key="1">
    <source>
        <dbReference type="ARBA" id="ARBA00023239"/>
    </source>
</evidence>
<feature type="domain" description="Amidohydrolase-related" evidence="2">
    <location>
        <begin position="136"/>
        <end position="391"/>
    </location>
</feature>
<dbReference type="InterPro" id="IPR006680">
    <property type="entry name" value="Amidohydro-rel"/>
</dbReference>
<protein>
    <recommendedName>
        <fullName evidence="2">Amidohydrolase-related domain-containing protein</fullName>
    </recommendedName>
</protein>
<dbReference type="PANTHER" id="PTHR21240:SF28">
    <property type="entry name" value="ISO-OROTATE DECARBOXYLASE (EUROFUNG)"/>
    <property type="match status" value="1"/>
</dbReference>
<keyword evidence="1" id="KW-0456">Lyase</keyword>
<dbReference type="EMBL" id="UINC01031524">
    <property type="protein sequence ID" value="SVB17708.1"/>
    <property type="molecule type" value="Genomic_DNA"/>
</dbReference>
<reference evidence="3" key="1">
    <citation type="submission" date="2018-05" db="EMBL/GenBank/DDBJ databases">
        <authorList>
            <person name="Lanie J.A."/>
            <person name="Ng W.-L."/>
            <person name="Kazmierczak K.M."/>
            <person name="Andrzejewski T.M."/>
            <person name="Davidsen T.M."/>
            <person name="Wayne K.J."/>
            <person name="Tettelin H."/>
            <person name="Glass J.I."/>
            <person name="Rusch D."/>
            <person name="Podicherti R."/>
            <person name="Tsui H.-C.T."/>
            <person name="Winkler M.E."/>
        </authorList>
    </citation>
    <scope>NUCLEOTIDE SEQUENCE</scope>
</reference>
<proteinExistence type="predicted"/>
<dbReference type="GO" id="GO:0016787">
    <property type="term" value="F:hydrolase activity"/>
    <property type="evidence" value="ECO:0007669"/>
    <property type="project" value="InterPro"/>
</dbReference>
<name>A0A382BV62_9ZZZZ</name>
<dbReference type="GO" id="GO:0005737">
    <property type="term" value="C:cytoplasm"/>
    <property type="evidence" value="ECO:0007669"/>
    <property type="project" value="TreeGrafter"/>
</dbReference>
<organism evidence="3">
    <name type="scientific">marine metagenome</name>
    <dbReference type="NCBI Taxonomy" id="408172"/>
    <lineage>
        <taxon>unclassified sequences</taxon>
        <taxon>metagenomes</taxon>
        <taxon>ecological metagenomes</taxon>
    </lineage>
</organism>
<dbReference type="GO" id="GO:0019748">
    <property type="term" value="P:secondary metabolic process"/>
    <property type="evidence" value="ECO:0007669"/>
    <property type="project" value="TreeGrafter"/>
</dbReference>
<evidence type="ECO:0000259" key="2">
    <source>
        <dbReference type="Pfam" id="PF04909"/>
    </source>
</evidence>